<dbReference type="SMART" id="SM01231">
    <property type="entry name" value="H-kinase_dim"/>
    <property type="match status" value="1"/>
</dbReference>
<evidence type="ECO:0000256" key="4">
    <source>
        <dbReference type="ARBA" id="ARBA00022500"/>
    </source>
</evidence>
<evidence type="ECO:0000313" key="18">
    <source>
        <dbReference type="Proteomes" id="UP000189462"/>
    </source>
</evidence>
<dbReference type="PROSITE" id="PS50894">
    <property type="entry name" value="HPT"/>
    <property type="match status" value="1"/>
</dbReference>
<keyword evidence="6" id="KW-0808">Transferase</keyword>
<evidence type="ECO:0000256" key="13">
    <source>
        <dbReference type="SAM" id="MobiDB-lite"/>
    </source>
</evidence>
<dbReference type="InterPro" id="IPR005467">
    <property type="entry name" value="His_kinase_dom"/>
</dbReference>
<evidence type="ECO:0000256" key="9">
    <source>
        <dbReference type="ARBA" id="ARBA00022840"/>
    </source>
</evidence>
<dbReference type="EMBL" id="MVBK01000049">
    <property type="protein sequence ID" value="OOG24244.1"/>
    <property type="molecule type" value="Genomic_DNA"/>
</dbReference>
<evidence type="ECO:0000256" key="5">
    <source>
        <dbReference type="ARBA" id="ARBA00022553"/>
    </source>
</evidence>
<evidence type="ECO:0000256" key="12">
    <source>
        <dbReference type="PROSITE-ProRule" id="PRU00110"/>
    </source>
</evidence>
<dbReference type="SMART" id="SM00387">
    <property type="entry name" value="HATPase_c"/>
    <property type="match status" value="1"/>
</dbReference>
<dbReference type="CDD" id="cd00088">
    <property type="entry name" value="HPT"/>
    <property type="match status" value="1"/>
</dbReference>
<keyword evidence="9" id="KW-0067">ATP-binding</keyword>
<comment type="function">
    <text evidence="11">Involved in the transmission of sensory signals from the chemoreceptors to the flagellar motors. CheA is autophosphorylated; it can transfer its phosphate group to either CheB or CheY.</text>
</comment>
<dbReference type="Pfam" id="PF01627">
    <property type="entry name" value="Hpt"/>
    <property type="match status" value="1"/>
</dbReference>
<dbReference type="OrthoDB" id="9803176at2"/>
<comment type="caution">
    <text evidence="17">The sequence shown here is derived from an EMBL/GenBank/DDBJ whole genome shotgun (WGS) entry which is preliminary data.</text>
</comment>
<evidence type="ECO:0000256" key="8">
    <source>
        <dbReference type="ARBA" id="ARBA00022777"/>
    </source>
</evidence>
<dbReference type="GO" id="GO:0005737">
    <property type="term" value="C:cytoplasm"/>
    <property type="evidence" value="ECO:0007669"/>
    <property type="project" value="InterPro"/>
</dbReference>
<evidence type="ECO:0000256" key="2">
    <source>
        <dbReference type="ARBA" id="ARBA00012438"/>
    </source>
</evidence>
<evidence type="ECO:0000256" key="1">
    <source>
        <dbReference type="ARBA" id="ARBA00000085"/>
    </source>
</evidence>
<dbReference type="InterPro" id="IPR036641">
    <property type="entry name" value="HPT_dom_sf"/>
</dbReference>
<keyword evidence="8" id="KW-0418">Kinase</keyword>
<protein>
    <recommendedName>
        <fullName evidence="3">Chemotaxis protein CheA</fullName>
        <ecNumber evidence="2">2.7.13.3</ecNumber>
    </recommendedName>
</protein>
<dbReference type="Gene3D" id="2.30.30.40">
    <property type="entry name" value="SH3 Domains"/>
    <property type="match status" value="1"/>
</dbReference>
<feature type="compositionally biased region" description="Basic and acidic residues" evidence="13">
    <location>
        <begin position="267"/>
        <end position="285"/>
    </location>
</feature>
<keyword evidence="5 12" id="KW-0597">Phosphoprotein</keyword>
<evidence type="ECO:0000256" key="3">
    <source>
        <dbReference type="ARBA" id="ARBA00021495"/>
    </source>
</evidence>
<evidence type="ECO:0000256" key="7">
    <source>
        <dbReference type="ARBA" id="ARBA00022741"/>
    </source>
</evidence>
<dbReference type="InterPro" id="IPR003594">
    <property type="entry name" value="HATPase_dom"/>
</dbReference>
<feature type="domain" description="HPt" evidence="16">
    <location>
        <begin position="1"/>
        <end position="103"/>
    </location>
</feature>
<evidence type="ECO:0000256" key="10">
    <source>
        <dbReference type="ARBA" id="ARBA00023012"/>
    </source>
</evidence>
<feature type="region of interest" description="Disordered" evidence="13">
    <location>
        <begin position="241"/>
        <end position="286"/>
    </location>
</feature>
<dbReference type="SMART" id="SM00073">
    <property type="entry name" value="HPT"/>
    <property type="match status" value="1"/>
</dbReference>
<dbReference type="Pfam" id="PF01584">
    <property type="entry name" value="CheW"/>
    <property type="match status" value="1"/>
</dbReference>
<evidence type="ECO:0000259" key="14">
    <source>
        <dbReference type="PROSITE" id="PS50109"/>
    </source>
</evidence>
<dbReference type="GO" id="GO:0000155">
    <property type="term" value="F:phosphorelay sensor kinase activity"/>
    <property type="evidence" value="ECO:0007669"/>
    <property type="project" value="InterPro"/>
</dbReference>
<dbReference type="InterPro" id="IPR036890">
    <property type="entry name" value="HATPase_C_sf"/>
</dbReference>
<dbReference type="InterPro" id="IPR036061">
    <property type="entry name" value="CheW-like_dom_sf"/>
</dbReference>
<dbReference type="InterPro" id="IPR051315">
    <property type="entry name" value="Bact_Chemotaxis_CheA"/>
</dbReference>
<dbReference type="PANTHER" id="PTHR43395:SF10">
    <property type="entry name" value="CHEMOTAXIS PROTEIN CHEA"/>
    <property type="match status" value="1"/>
</dbReference>
<evidence type="ECO:0000256" key="11">
    <source>
        <dbReference type="ARBA" id="ARBA00035100"/>
    </source>
</evidence>
<dbReference type="AlphaFoldDB" id="A0A1V3NGY5"/>
<dbReference type="Pfam" id="PF02895">
    <property type="entry name" value="H-kinase_dim"/>
    <property type="match status" value="1"/>
</dbReference>
<dbReference type="InterPro" id="IPR037006">
    <property type="entry name" value="CheA-like_homodim_sf"/>
</dbReference>
<reference evidence="17 18" key="1">
    <citation type="submission" date="2017-02" db="EMBL/GenBank/DDBJ databases">
        <title>Genomic diversity within the haloalkaliphilic genus Thioalkalivibrio.</title>
        <authorList>
            <person name="Ahn A.-C."/>
            <person name="Meier-Kolthoff J."/>
            <person name="Overmars L."/>
            <person name="Richter M."/>
            <person name="Woyke T."/>
            <person name="Sorokin D.Y."/>
            <person name="Muyzer G."/>
        </authorList>
    </citation>
    <scope>NUCLEOTIDE SEQUENCE [LARGE SCALE GENOMIC DNA]</scope>
    <source>
        <strain evidence="17 18">ALJD</strain>
    </source>
</reference>
<dbReference type="SUPFAM" id="SSF47384">
    <property type="entry name" value="Homodimeric domain of signal transducing histidine kinase"/>
    <property type="match status" value="1"/>
</dbReference>
<feature type="modified residue" description="Phosphohistidine" evidence="12">
    <location>
        <position position="46"/>
    </location>
</feature>
<comment type="catalytic activity">
    <reaction evidence="1">
        <text>ATP + protein L-histidine = ADP + protein N-phospho-L-histidine.</text>
        <dbReference type="EC" id="2.7.13.3"/>
    </reaction>
</comment>
<dbReference type="InterPro" id="IPR036097">
    <property type="entry name" value="HisK_dim/P_sf"/>
</dbReference>
<dbReference type="FunFam" id="2.30.30.40:FF:000048">
    <property type="entry name" value="Chemotaxis protein CheA, putative"/>
    <property type="match status" value="1"/>
</dbReference>
<dbReference type="PRINTS" id="PR00344">
    <property type="entry name" value="BCTRLSENSOR"/>
</dbReference>
<dbReference type="FunFam" id="3.30.565.10:FF:000016">
    <property type="entry name" value="Chemotaxis protein CheA, putative"/>
    <property type="match status" value="1"/>
</dbReference>
<dbReference type="InterPro" id="IPR004358">
    <property type="entry name" value="Sig_transdc_His_kin-like_C"/>
</dbReference>
<keyword evidence="18" id="KW-1185">Reference proteome</keyword>
<evidence type="ECO:0000313" key="17">
    <source>
        <dbReference type="EMBL" id="OOG24244.1"/>
    </source>
</evidence>
<dbReference type="Gene3D" id="1.20.120.160">
    <property type="entry name" value="HPT domain"/>
    <property type="match status" value="1"/>
</dbReference>
<dbReference type="EC" id="2.7.13.3" evidence="2"/>
<dbReference type="CDD" id="cd00731">
    <property type="entry name" value="CheA_reg"/>
    <property type="match status" value="1"/>
</dbReference>
<feature type="domain" description="Histidine kinase" evidence="14">
    <location>
        <begin position="328"/>
        <end position="541"/>
    </location>
</feature>
<dbReference type="PANTHER" id="PTHR43395">
    <property type="entry name" value="SENSOR HISTIDINE KINASE CHEA"/>
    <property type="match status" value="1"/>
</dbReference>
<feature type="domain" description="CheW-like" evidence="15">
    <location>
        <begin position="543"/>
        <end position="678"/>
    </location>
</feature>
<dbReference type="GO" id="GO:0005524">
    <property type="term" value="F:ATP binding"/>
    <property type="evidence" value="ECO:0007669"/>
    <property type="project" value="UniProtKB-KW"/>
</dbReference>
<dbReference type="RefSeq" id="WP_077278848.1">
    <property type="nucleotide sequence ID" value="NZ_MVBK01000049.1"/>
</dbReference>
<evidence type="ECO:0000259" key="16">
    <source>
        <dbReference type="PROSITE" id="PS50894"/>
    </source>
</evidence>
<dbReference type="InterPro" id="IPR004105">
    <property type="entry name" value="CheA-like_dim"/>
</dbReference>
<organism evidence="17 18">
    <name type="scientific">Thioalkalivibrio denitrificans</name>
    <dbReference type="NCBI Taxonomy" id="108003"/>
    <lineage>
        <taxon>Bacteria</taxon>
        <taxon>Pseudomonadati</taxon>
        <taxon>Pseudomonadota</taxon>
        <taxon>Gammaproteobacteria</taxon>
        <taxon>Chromatiales</taxon>
        <taxon>Ectothiorhodospiraceae</taxon>
        <taxon>Thioalkalivibrio</taxon>
    </lineage>
</organism>
<dbReference type="SUPFAM" id="SSF55874">
    <property type="entry name" value="ATPase domain of HSP90 chaperone/DNA topoisomerase II/histidine kinase"/>
    <property type="match status" value="1"/>
</dbReference>
<dbReference type="InterPro" id="IPR008207">
    <property type="entry name" value="Sig_transdc_His_kin_Hpt_dom"/>
</dbReference>
<accession>A0A1V3NGY5</accession>
<dbReference type="InterPro" id="IPR002545">
    <property type="entry name" value="CheW-lke_dom"/>
</dbReference>
<dbReference type="SMART" id="SM00260">
    <property type="entry name" value="CheW"/>
    <property type="match status" value="1"/>
</dbReference>
<gene>
    <name evidence="17" type="ORF">B1C78_09160</name>
</gene>
<dbReference type="Proteomes" id="UP000189462">
    <property type="component" value="Unassembled WGS sequence"/>
</dbReference>
<dbReference type="Gene3D" id="1.10.287.560">
    <property type="entry name" value="Histidine kinase CheA-like, homodimeric domain"/>
    <property type="match status" value="1"/>
</dbReference>
<name>A0A1V3NGY5_9GAMM</name>
<dbReference type="SUPFAM" id="SSF50341">
    <property type="entry name" value="CheW-like"/>
    <property type="match status" value="1"/>
</dbReference>
<keyword evidence="7" id="KW-0547">Nucleotide-binding</keyword>
<dbReference type="SUPFAM" id="SSF47226">
    <property type="entry name" value="Histidine-containing phosphotransfer domain, HPT domain"/>
    <property type="match status" value="1"/>
</dbReference>
<dbReference type="CDD" id="cd16916">
    <property type="entry name" value="HATPase_CheA-like"/>
    <property type="match status" value="1"/>
</dbReference>
<dbReference type="PROSITE" id="PS50851">
    <property type="entry name" value="CHEW"/>
    <property type="match status" value="1"/>
</dbReference>
<dbReference type="GO" id="GO:0006935">
    <property type="term" value="P:chemotaxis"/>
    <property type="evidence" value="ECO:0007669"/>
    <property type="project" value="UniProtKB-KW"/>
</dbReference>
<evidence type="ECO:0000256" key="6">
    <source>
        <dbReference type="ARBA" id="ARBA00022679"/>
    </source>
</evidence>
<dbReference type="Pfam" id="PF02518">
    <property type="entry name" value="HATPase_c"/>
    <property type="match status" value="1"/>
</dbReference>
<keyword evidence="10" id="KW-0902">Two-component regulatory system</keyword>
<evidence type="ECO:0000259" key="15">
    <source>
        <dbReference type="PROSITE" id="PS50851"/>
    </source>
</evidence>
<keyword evidence="4" id="KW-0145">Chemotaxis</keyword>
<dbReference type="STRING" id="108003.B1C78_09160"/>
<dbReference type="Gene3D" id="3.30.565.10">
    <property type="entry name" value="Histidine kinase-like ATPase, C-terminal domain"/>
    <property type="match status" value="1"/>
</dbReference>
<dbReference type="PROSITE" id="PS50109">
    <property type="entry name" value="HIS_KIN"/>
    <property type="match status" value="1"/>
</dbReference>
<proteinExistence type="predicted"/>
<sequence>MSIDVSQFVQTFLDESFEGLDAMESQLLELQADDVEAINTIFRAAHSIKGGAGTFGFGPVGEFTHGVETLLDEMRGGRRAVSPELVKLLLEAVDCMREMLVAARDGVEVDAQRIATVRSAIDASLNEENTAPMPEQTAVSTGGNGAGWHIRFAPEPDVMRTGNDPLRILAALEELGSVQVTCDLARLPSLEELDPEDCLLSWDIRLEGPVGREAVNEVFEWVEDQCELRIEPLSGGEVAAPVQSSTAVAQHASAGSGVNPPAQTRSGFDRRSGGDRRGAGDRRADTGSIRVNTDKIDALINMVGELVITQSMLGQIGNELVQGGSQVQLEKLRDGLTSLERNTRELQESVMRIRMLPISFAFNRFPRLVHDLSAQLGKQVELSMSGENTELDKTVMEKIGDPLVHLVRNALDHGLEVPEVRLAAGKPATGHLLLNAYHQGGNIVIEIIDDGAGINREKVLKKAIERGLISEADAAAMPDERVCDLIFQPGFSTAETVSDVSGRGVGMDVVRRNIQDLGGSVEITSRQGQGSRITIRLPLTLAILDGQLVRVGEQIYIIPLVSIIESLQAMPESLNVVAGMAEVYRLRDEYLSVIRLHRVFGVRGDTEDLTKGLLVVVEGDGQRAAVFVDELLGQQQVVIKSLETNFRRVEGTSGATILGDGSVALIMDIPGLIRMTNPPAQDAVRKRAQIEEAV</sequence>